<gene>
    <name evidence="2" type="ORF">SMD31_15585</name>
</gene>
<reference evidence="2 3" key="1">
    <citation type="journal article" date="2013" name="Antonie Van Leeuwenhoek">
        <title>Dongia rigui sp. nov., isolated from freshwater of a large wetland in Korea.</title>
        <authorList>
            <person name="Baik K.S."/>
            <person name="Hwang Y.M."/>
            <person name="Choi J.S."/>
            <person name="Kwon J."/>
            <person name="Seong C.N."/>
        </authorList>
    </citation>
    <scope>NUCLEOTIDE SEQUENCE [LARGE SCALE GENOMIC DNA]</scope>
    <source>
        <strain evidence="2 3">04SU4-P</strain>
    </source>
</reference>
<evidence type="ECO:0000313" key="2">
    <source>
        <dbReference type="EMBL" id="MDY0873362.1"/>
    </source>
</evidence>
<dbReference type="RefSeq" id="WP_320501815.1">
    <property type="nucleotide sequence ID" value="NZ_JAXCLX010000002.1"/>
</dbReference>
<keyword evidence="3" id="KW-1185">Reference proteome</keyword>
<dbReference type="InterPro" id="IPR032710">
    <property type="entry name" value="NTF2-like_dom_sf"/>
</dbReference>
<organism evidence="2 3">
    <name type="scientific">Dongia rigui</name>
    <dbReference type="NCBI Taxonomy" id="940149"/>
    <lineage>
        <taxon>Bacteria</taxon>
        <taxon>Pseudomonadati</taxon>
        <taxon>Pseudomonadota</taxon>
        <taxon>Alphaproteobacteria</taxon>
        <taxon>Rhodospirillales</taxon>
        <taxon>Dongiaceae</taxon>
        <taxon>Dongia</taxon>
    </lineage>
</organism>
<dbReference type="InterPro" id="IPR037401">
    <property type="entry name" value="SnoaL-like"/>
</dbReference>
<evidence type="ECO:0000313" key="3">
    <source>
        <dbReference type="Proteomes" id="UP001271769"/>
    </source>
</evidence>
<comment type="caution">
    <text evidence="2">The sequence shown here is derived from an EMBL/GenBank/DDBJ whole genome shotgun (WGS) entry which is preliminary data.</text>
</comment>
<proteinExistence type="predicted"/>
<dbReference type="Gene3D" id="3.10.450.50">
    <property type="match status" value="1"/>
</dbReference>
<dbReference type="Proteomes" id="UP001271769">
    <property type="component" value="Unassembled WGS sequence"/>
</dbReference>
<feature type="domain" description="SnoaL-like" evidence="1">
    <location>
        <begin position="8"/>
        <end position="113"/>
    </location>
</feature>
<dbReference type="Pfam" id="PF12680">
    <property type="entry name" value="SnoaL_2"/>
    <property type="match status" value="1"/>
</dbReference>
<protein>
    <submittedName>
        <fullName evidence="2">Nuclear transport factor 2 family protein</fullName>
    </submittedName>
</protein>
<evidence type="ECO:0000259" key="1">
    <source>
        <dbReference type="Pfam" id="PF12680"/>
    </source>
</evidence>
<dbReference type="EMBL" id="JAXCLX010000002">
    <property type="protein sequence ID" value="MDY0873362.1"/>
    <property type="molecule type" value="Genomic_DNA"/>
</dbReference>
<dbReference type="SUPFAM" id="SSF54427">
    <property type="entry name" value="NTF2-like"/>
    <property type="match status" value="1"/>
</dbReference>
<accession>A0ABU5E176</accession>
<sequence>MNEPILDAYLALWADPSPERDLDRLDALTTLDVRFKDPINDLTGRDDLKHIFRDSADAVATPQVEVIAIAWAAPDQAFVKWRYSGLLRRLGNRPWSVVGMSDIRFSADGRISFHEDHWDLASGLFEYFPLIGGLFRRLRHRLRLRPEKR</sequence>
<name>A0ABU5E176_9PROT</name>